<feature type="region of interest" description="Disordered" evidence="1">
    <location>
        <begin position="1"/>
        <end position="42"/>
    </location>
</feature>
<reference evidence="2 3" key="1">
    <citation type="submission" date="2015-09" db="EMBL/GenBank/DDBJ databases">
        <title>Genome sequence of ICMP 11288.</title>
        <authorList>
            <person name="Visnovsky S."/>
            <person name="Lu A."/>
            <person name="Panda P."/>
            <person name="Pitman A."/>
        </authorList>
    </citation>
    <scope>NUCLEOTIDE SEQUENCE [LARGE SCALE GENOMIC DNA]</scope>
    <source>
        <strain evidence="2 3">ICMP 11288</strain>
    </source>
</reference>
<feature type="compositionally biased region" description="Polar residues" evidence="1">
    <location>
        <begin position="1"/>
        <end position="13"/>
    </location>
</feature>
<name>A0A0W0HMX5_PSEFL</name>
<evidence type="ECO:0000313" key="3">
    <source>
        <dbReference type="Proteomes" id="UP000054197"/>
    </source>
</evidence>
<evidence type="ECO:0000313" key="2">
    <source>
        <dbReference type="EMBL" id="KTB61978.1"/>
    </source>
</evidence>
<dbReference type="Proteomes" id="UP000054197">
    <property type="component" value="Unassembled WGS sequence"/>
</dbReference>
<accession>A0A0W0HMX5</accession>
<gene>
    <name evidence="2" type="ORF">AO063_24575</name>
</gene>
<proteinExistence type="predicted"/>
<comment type="caution">
    <text evidence="2">The sequence shown here is derived from an EMBL/GenBank/DDBJ whole genome shotgun (WGS) entry which is preliminary data.</text>
</comment>
<sequence>MINTQLSPTQSTLLRPVEPIQPLPHNPQPAKAPLGSTPPSPSKIRTIASRVRRDLQNPGTPADSRKASVRQFADALVEHGDQQLAIGVANSLIRQRLASETRRSSEGQDKVSVPAHSTFGQAWSELADALESEPFKSFAEAHLIVTSNLIIGANGDLTEKTDGSLVSYFSRDNPEWSAASAAVLAAAKKLAGARHSDIAFYGREHASANNVAAFYAVHLGRTNSNEALSIAAQLLSTKGFPALSSSDPLDAPIKQRQHEARQKIVELPAQALRATLEPFAPSTAQQTVREADQALAQQVSRGLMELVPQAGQYQASVTLENIPEYSTFNLVRKNLLAALNGKAFTTFAQDNDLDPTNVRINPTSGELTGNVRGVSTTFTLNDVSGWADAWTDIRDAVEQMAAGSRSDVTYPSGTSAPLYQVMDFYYEATPHQQNTQKPNLEQRQLVAMLNRIVEINQNKGFQALLDADADNPVASAVRQRQQAVIQQLEGTPIAPSALQTLAAAVAADTPVPAENPAAAPDLQAKADSELAIAVHRVMLELKADPSKAAAKMIDQVPANSLFGQAQAYLNKALTARGITDWCQQHNSSLIGSAWYAPKDAADLRTKQADFAKQYPEHFDVMTHLDAAAAPFAAAGKPVELKHGTQSSVPFEWLCNFYGISTDPGSAEFARQLELIGRTQQLPERSEPAQSTVARLQKQRTALGDSNDRYALIKQLESADISDDTQADAMRFVVDPDSSHHPKGVKKTREFLAENNGYIPKSKAESDNLIKALRTPVPNSPPLGNHWGFLSSNLPLSTEQRSTVMDHVKKFIAPQDSLLAYLSTEVAPLSQDPAQALEQLLATDKALEFATHLQTEMKGAPTTNSLLQWLSTALVLELDPAAGERRNAVAGFDFMHPTHQGLDCSALRKRFIQHLTDHQHIPANLAPAIAQLLMAGAAPHLLVKDVPATVRLGTPEWVSFVTAVNRIELTAVGASAGMTFEHVMALHRITPVSWAETRLQAIAQMNPVIDWAIVNKHLAKNDKDEYTLEQMTSCQETLNKQIKEIADARDFLRNTKAPSRREMALEALREQFGTDIDYESRHLWEKVAGGLFSGIKASICEVYEAGRLGESWSSEIAGLNFEDLRAQADQLPDINKAFDKAIEQDFTLRRANTITLFKDMLSKLPLEERNSLNFGAVEFLQVEGAGSGIVMTSVHKGVRRDFAVYPAVGQIVRIPDIAPSTPLGQNVSLAIDTQAFKNGTEARTGVMSDVVLRTHEQFILVETDDDDKRPLLREQQFGEHNEKDVSSSFVHERTDNLAKVLVDTAYLRKSTFVATQRGLHNAVENGVEPSDFFKGLLRALPGGSSLEDIYHGEYVKAVGDLAVDIIIYVATEGAGKLWRLAKTGAAWAAAKVSTKFIEKFGTQAVENIAARDLTATSTRQSQNALSRMQSTQLVEQTADMANGKLVRSGTQEQVRLTAVQQDGEWYAYDARTEEAYGPPLQGFVSDTSSPLRQETFSDGTQALVADKPLAADAFTIPRANGFDLVNEGKVYRYDSRKPGVLTDLQSADHFKPLEGFEALCPAPSIGSGRVKREANDNCFSKVIANVTDPLRQDLQALEHVRLFPSPPKLFKKDQFVIFERRRLKMVDSEMGPRLVPTLENKPITYKTQISGSFKHDPQFGYYGAQASDALAQDTRVVELKSISTECDDKREVRGVIVNSPVAGSADKYLVIEADTAEFYYAKLNNASQGQLTFIKCSPSELPLVQGYRNKYSALKGASAAPFDAHFIALPTLNDAFSQLERSNYSKAEVDELKDWCKDLTPEQQREVLYQLQRTEAINKPNIALNPTQVTPLTKPADFATWPAEQQNKFYAQQAKSSVNRSMKATGLGPGNKVFSKADLKRSEAANMTLGWLRKTAQNSAEGHSNLILKAGVGNCGEMALVSKDIITKSGGRAYEWHASQEHVFTVIGGPSELPAGTVDFSDPVWKDAWIVDPWADIACPAREYTRKIDEVMTQWARDKVKIRTGPNQLISPRDNNWLDALVSKPKTPYSHGYNRKAAP</sequence>
<evidence type="ECO:0000256" key="1">
    <source>
        <dbReference type="SAM" id="MobiDB-lite"/>
    </source>
</evidence>
<dbReference type="RefSeq" id="WP_058421246.1">
    <property type="nucleotide sequence ID" value="NZ_LKEF01000031.1"/>
</dbReference>
<dbReference type="EMBL" id="LKEF01000031">
    <property type="protein sequence ID" value="KTB61978.1"/>
    <property type="molecule type" value="Genomic_DNA"/>
</dbReference>
<organism evidence="2 3">
    <name type="scientific">Pseudomonas fluorescens ICMP 11288</name>
    <dbReference type="NCBI Taxonomy" id="1198309"/>
    <lineage>
        <taxon>Bacteria</taxon>
        <taxon>Pseudomonadati</taxon>
        <taxon>Pseudomonadota</taxon>
        <taxon>Gammaproteobacteria</taxon>
        <taxon>Pseudomonadales</taxon>
        <taxon>Pseudomonadaceae</taxon>
        <taxon>Pseudomonas</taxon>
    </lineage>
</organism>
<protein>
    <submittedName>
        <fullName evidence="2">Uncharacterized protein</fullName>
    </submittedName>
</protein>